<dbReference type="PANTHER" id="PTHR35332:SF2">
    <property type="entry name" value="REGULATION OF ENOLASE PROTEIN 1"/>
    <property type="match status" value="1"/>
</dbReference>
<proteinExistence type="predicted"/>
<dbReference type="Pfam" id="PF07081">
    <property type="entry name" value="DUF1349"/>
    <property type="match status" value="1"/>
</dbReference>
<dbReference type="Proteomes" id="UP000076881">
    <property type="component" value="Unassembled WGS sequence"/>
</dbReference>
<evidence type="ECO:0000313" key="1">
    <source>
        <dbReference type="EMBL" id="OAA72978.1"/>
    </source>
</evidence>
<gene>
    <name evidence="1" type="ORF">LEL_08762</name>
</gene>
<accession>A0A168DT91</accession>
<evidence type="ECO:0000313" key="2">
    <source>
        <dbReference type="Proteomes" id="UP000076881"/>
    </source>
</evidence>
<name>A0A168DT91_CORDF</name>
<dbReference type="STRING" id="1081108.A0A168DT91"/>
<dbReference type="InterPro" id="IPR009784">
    <property type="entry name" value="DUF1349"/>
</dbReference>
<organism evidence="1 2">
    <name type="scientific">Akanthomyces lecanii RCEF 1005</name>
    <dbReference type="NCBI Taxonomy" id="1081108"/>
    <lineage>
        <taxon>Eukaryota</taxon>
        <taxon>Fungi</taxon>
        <taxon>Dikarya</taxon>
        <taxon>Ascomycota</taxon>
        <taxon>Pezizomycotina</taxon>
        <taxon>Sordariomycetes</taxon>
        <taxon>Hypocreomycetidae</taxon>
        <taxon>Hypocreales</taxon>
        <taxon>Cordycipitaceae</taxon>
        <taxon>Akanthomyces</taxon>
        <taxon>Cordyceps confragosa</taxon>
    </lineage>
</organism>
<dbReference type="Gene3D" id="2.60.120.200">
    <property type="match status" value="1"/>
</dbReference>
<keyword evidence="2" id="KW-1185">Reference proteome</keyword>
<dbReference type="OrthoDB" id="42525at2759"/>
<reference evidence="1 2" key="1">
    <citation type="journal article" date="2016" name="Genome Biol. Evol.">
        <title>Divergent and convergent evolution of fungal pathogenicity.</title>
        <authorList>
            <person name="Shang Y."/>
            <person name="Xiao G."/>
            <person name="Zheng P."/>
            <person name="Cen K."/>
            <person name="Zhan S."/>
            <person name="Wang C."/>
        </authorList>
    </citation>
    <scope>NUCLEOTIDE SEQUENCE [LARGE SCALE GENOMIC DNA]</scope>
    <source>
        <strain evidence="1 2">RCEF 1005</strain>
    </source>
</reference>
<protein>
    <submittedName>
        <fullName evidence="1">Uncharacterized protein</fullName>
    </submittedName>
</protein>
<sequence length="189" mass="21278">MAQSFNICADPDTDIWKKPPTTDVFNAPFKTHSSSPVSKFRAAQVTFTATYTQRYDQAGLLFRLTHPSRPRKWVKTGIELYEGLPRLSTVSCDAWADWSVGAVARADEVATGDRSVTVQVRSEGDENGRSWWVYHVDGETRTPLREICWVADGQYADWDLEVAALVARPAKDGKDQLEAKFDDFTVDWA</sequence>
<dbReference type="AlphaFoldDB" id="A0A168DT91"/>
<comment type="caution">
    <text evidence="1">The sequence shown here is derived from an EMBL/GenBank/DDBJ whole genome shotgun (WGS) entry which is preliminary data.</text>
</comment>
<dbReference type="EMBL" id="AZHF01000007">
    <property type="protein sequence ID" value="OAA72978.1"/>
    <property type="molecule type" value="Genomic_DNA"/>
</dbReference>
<dbReference type="PANTHER" id="PTHR35332">
    <property type="entry name" value="REGULATION OF ENOLASE PROTEIN 1"/>
    <property type="match status" value="1"/>
</dbReference>